<keyword evidence="2" id="KW-1185">Reference proteome</keyword>
<gene>
    <name evidence="1" type="ORF">M408DRAFT_249126</name>
</gene>
<evidence type="ECO:0000313" key="2">
    <source>
        <dbReference type="Proteomes" id="UP000054097"/>
    </source>
</evidence>
<accession>A0A0C2WBW5</accession>
<name>A0A0C2WBW5_SERVB</name>
<sequence>MCRDLSRTDDPYRGSSLESITDTIPVIDTQPSHLRVHGPCLSFSVRDQVLYETIQFGRIGVISYGEYPRVTTAKVQYTGHFHLCTKGPVSLDDNLLGRIPKRPVGSNVIKCTGIFTN</sequence>
<proteinExistence type="predicted"/>
<dbReference type="Proteomes" id="UP000054097">
    <property type="component" value="Unassembled WGS sequence"/>
</dbReference>
<reference evidence="2" key="2">
    <citation type="submission" date="2015-01" db="EMBL/GenBank/DDBJ databases">
        <title>Evolutionary Origins and Diversification of the Mycorrhizal Mutualists.</title>
        <authorList>
            <consortium name="DOE Joint Genome Institute"/>
            <consortium name="Mycorrhizal Genomics Consortium"/>
            <person name="Kohler A."/>
            <person name="Kuo A."/>
            <person name="Nagy L.G."/>
            <person name="Floudas D."/>
            <person name="Copeland A."/>
            <person name="Barry K.W."/>
            <person name="Cichocki N."/>
            <person name="Veneault-Fourrey C."/>
            <person name="LaButti K."/>
            <person name="Lindquist E.A."/>
            <person name="Lipzen A."/>
            <person name="Lundell T."/>
            <person name="Morin E."/>
            <person name="Murat C."/>
            <person name="Riley R."/>
            <person name="Ohm R."/>
            <person name="Sun H."/>
            <person name="Tunlid A."/>
            <person name="Henrissat B."/>
            <person name="Grigoriev I.V."/>
            <person name="Hibbett D.S."/>
            <person name="Martin F."/>
        </authorList>
    </citation>
    <scope>NUCLEOTIDE SEQUENCE [LARGE SCALE GENOMIC DNA]</scope>
    <source>
        <strain evidence="2">MAFF 305830</strain>
    </source>
</reference>
<dbReference type="HOGENOM" id="CLU_2086277_0_0_1"/>
<dbReference type="EMBL" id="KN824330">
    <property type="protein sequence ID" value="KIM23938.1"/>
    <property type="molecule type" value="Genomic_DNA"/>
</dbReference>
<reference evidence="1 2" key="1">
    <citation type="submission" date="2014-04" db="EMBL/GenBank/DDBJ databases">
        <authorList>
            <consortium name="DOE Joint Genome Institute"/>
            <person name="Kuo A."/>
            <person name="Zuccaro A."/>
            <person name="Kohler A."/>
            <person name="Nagy L.G."/>
            <person name="Floudas D."/>
            <person name="Copeland A."/>
            <person name="Barry K.W."/>
            <person name="Cichocki N."/>
            <person name="Veneault-Fourrey C."/>
            <person name="LaButti K."/>
            <person name="Lindquist E.A."/>
            <person name="Lipzen A."/>
            <person name="Lundell T."/>
            <person name="Morin E."/>
            <person name="Murat C."/>
            <person name="Sun H."/>
            <person name="Tunlid A."/>
            <person name="Henrissat B."/>
            <person name="Grigoriev I.V."/>
            <person name="Hibbett D.S."/>
            <person name="Martin F."/>
            <person name="Nordberg H.P."/>
            <person name="Cantor M.N."/>
            <person name="Hua S.X."/>
        </authorList>
    </citation>
    <scope>NUCLEOTIDE SEQUENCE [LARGE SCALE GENOMIC DNA]</scope>
    <source>
        <strain evidence="1 2">MAFF 305830</strain>
    </source>
</reference>
<evidence type="ECO:0000313" key="1">
    <source>
        <dbReference type="EMBL" id="KIM23938.1"/>
    </source>
</evidence>
<dbReference type="AlphaFoldDB" id="A0A0C2WBW5"/>
<organism evidence="1 2">
    <name type="scientific">Serendipita vermifera MAFF 305830</name>
    <dbReference type="NCBI Taxonomy" id="933852"/>
    <lineage>
        <taxon>Eukaryota</taxon>
        <taxon>Fungi</taxon>
        <taxon>Dikarya</taxon>
        <taxon>Basidiomycota</taxon>
        <taxon>Agaricomycotina</taxon>
        <taxon>Agaricomycetes</taxon>
        <taxon>Sebacinales</taxon>
        <taxon>Serendipitaceae</taxon>
        <taxon>Serendipita</taxon>
    </lineage>
</organism>
<protein>
    <submittedName>
        <fullName evidence="1">Uncharacterized protein</fullName>
    </submittedName>
</protein>